<evidence type="ECO:0000256" key="2">
    <source>
        <dbReference type="ARBA" id="ARBA00010509"/>
    </source>
</evidence>
<evidence type="ECO:0000259" key="8">
    <source>
        <dbReference type="Pfam" id="PF04234"/>
    </source>
</evidence>
<comment type="similarity">
    <text evidence="2">Belongs to the CopC family.</text>
</comment>
<dbReference type="SUPFAM" id="SSF81296">
    <property type="entry name" value="E set domains"/>
    <property type="match status" value="1"/>
</dbReference>
<feature type="domain" description="CopC" evidence="8">
    <location>
        <begin position="20"/>
        <end position="116"/>
    </location>
</feature>
<comment type="caution">
    <text evidence="9">The sequence shown here is derived from an EMBL/GenBank/DDBJ whole genome shotgun (WGS) entry which is preliminary data.</text>
</comment>
<dbReference type="RefSeq" id="WP_256988280.1">
    <property type="nucleotide sequence ID" value="NZ_NEVJ01000002.1"/>
</dbReference>
<dbReference type="AlphaFoldDB" id="A0A261RGA7"/>
<keyword evidence="3" id="KW-0479">Metal-binding</keyword>
<accession>A0A261RGA7</accession>
<dbReference type="InterPro" id="IPR047685">
    <property type="entry name" value="CopC-like"/>
</dbReference>
<evidence type="ECO:0000256" key="3">
    <source>
        <dbReference type="ARBA" id="ARBA00022723"/>
    </source>
</evidence>
<feature type="signal peptide" evidence="7">
    <location>
        <begin position="1"/>
        <end position="21"/>
    </location>
</feature>
<dbReference type="GO" id="GO:0006825">
    <property type="term" value="P:copper ion transport"/>
    <property type="evidence" value="ECO:0007669"/>
    <property type="project" value="InterPro"/>
</dbReference>
<evidence type="ECO:0000313" key="10">
    <source>
        <dbReference type="Proteomes" id="UP000216857"/>
    </source>
</evidence>
<dbReference type="EMBL" id="NEVJ01000002">
    <property type="protein sequence ID" value="OZI24056.1"/>
    <property type="molecule type" value="Genomic_DNA"/>
</dbReference>
<evidence type="ECO:0000256" key="5">
    <source>
        <dbReference type="ARBA" id="ARBA00022764"/>
    </source>
</evidence>
<dbReference type="GO" id="GO:0005507">
    <property type="term" value="F:copper ion binding"/>
    <property type="evidence" value="ECO:0007669"/>
    <property type="project" value="InterPro"/>
</dbReference>
<sequence length="118" mass="12230">MKSLLAAAVLAIAPLVASAHAHFASSEPARDAVVSRSPTRITLTTTEGLEAAFSSLTLVDSAGKVVRSGPSSLDPGDDKTLVLPLSQALPAGTYTVQWQALSKDGHKTQGAWSFTLKD</sequence>
<dbReference type="InterPro" id="IPR007348">
    <property type="entry name" value="CopC_dom"/>
</dbReference>
<reference evidence="9" key="1">
    <citation type="submission" date="2017-05" db="EMBL/GenBank/DDBJ databases">
        <title>Complete and WGS of Bordetella genogroups.</title>
        <authorList>
            <person name="Spilker T."/>
            <person name="Lipuma J."/>
        </authorList>
    </citation>
    <scope>NUCLEOTIDE SEQUENCE</scope>
    <source>
        <strain evidence="9">AU21707</strain>
    </source>
</reference>
<dbReference type="GO" id="GO:0042597">
    <property type="term" value="C:periplasmic space"/>
    <property type="evidence" value="ECO:0007669"/>
    <property type="project" value="UniProtKB-SubCell"/>
</dbReference>
<dbReference type="GO" id="GO:0046688">
    <property type="term" value="P:response to copper ion"/>
    <property type="evidence" value="ECO:0007669"/>
    <property type="project" value="InterPro"/>
</dbReference>
<keyword evidence="4 7" id="KW-0732">Signal</keyword>
<dbReference type="NCBIfam" id="NF033814">
    <property type="entry name" value="copper_CopC"/>
    <property type="match status" value="1"/>
</dbReference>
<dbReference type="Proteomes" id="UP000216857">
    <property type="component" value="Unassembled WGS sequence"/>
</dbReference>
<proteinExistence type="inferred from homology"/>
<name>A0A261RGA7_9BORD</name>
<keyword evidence="6" id="KW-0186">Copper</keyword>
<keyword evidence="10" id="KW-1185">Reference proteome</keyword>
<evidence type="ECO:0000256" key="7">
    <source>
        <dbReference type="SAM" id="SignalP"/>
    </source>
</evidence>
<protein>
    <recommendedName>
        <fullName evidence="8">CopC domain-containing protein</fullName>
    </recommendedName>
</protein>
<evidence type="ECO:0000256" key="6">
    <source>
        <dbReference type="ARBA" id="ARBA00023008"/>
    </source>
</evidence>
<dbReference type="Gene3D" id="2.60.40.1220">
    <property type="match status" value="1"/>
</dbReference>
<dbReference type="Pfam" id="PF04234">
    <property type="entry name" value="CopC"/>
    <property type="match status" value="1"/>
</dbReference>
<dbReference type="PANTHER" id="PTHR34820">
    <property type="entry name" value="INNER MEMBRANE PROTEIN YEBZ"/>
    <property type="match status" value="1"/>
</dbReference>
<comment type="subcellular location">
    <subcellularLocation>
        <location evidence="1">Periplasm</location>
    </subcellularLocation>
</comment>
<dbReference type="PANTHER" id="PTHR34820:SF4">
    <property type="entry name" value="INNER MEMBRANE PROTEIN YEBZ"/>
    <property type="match status" value="1"/>
</dbReference>
<dbReference type="InterPro" id="IPR014756">
    <property type="entry name" value="Ig_E-set"/>
</dbReference>
<gene>
    <name evidence="9" type="ORF">CAL26_10105</name>
</gene>
<feature type="chain" id="PRO_5012288935" description="CopC domain-containing protein" evidence="7">
    <location>
        <begin position="22"/>
        <end position="118"/>
    </location>
</feature>
<evidence type="ECO:0000313" key="9">
    <source>
        <dbReference type="EMBL" id="OZI24056.1"/>
    </source>
</evidence>
<evidence type="ECO:0000256" key="4">
    <source>
        <dbReference type="ARBA" id="ARBA00022729"/>
    </source>
</evidence>
<organism evidence="9 10">
    <name type="scientific">Bordetella genomosp. 9</name>
    <dbReference type="NCBI Taxonomy" id="1416803"/>
    <lineage>
        <taxon>Bacteria</taxon>
        <taxon>Pseudomonadati</taxon>
        <taxon>Pseudomonadota</taxon>
        <taxon>Betaproteobacteria</taxon>
        <taxon>Burkholderiales</taxon>
        <taxon>Alcaligenaceae</taxon>
        <taxon>Bordetella</taxon>
    </lineage>
</organism>
<keyword evidence="5" id="KW-0574">Periplasm</keyword>
<dbReference type="GO" id="GO:0005886">
    <property type="term" value="C:plasma membrane"/>
    <property type="evidence" value="ECO:0007669"/>
    <property type="project" value="TreeGrafter"/>
</dbReference>
<evidence type="ECO:0000256" key="1">
    <source>
        <dbReference type="ARBA" id="ARBA00004418"/>
    </source>
</evidence>
<dbReference type="InterPro" id="IPR014755">
    <property type="entry name" value="Cu-Rt/internalin_Ig-like"/>
</dbReference>
<dbReference type="InterPro" id="IPR032694">
    <property type="entry name" value="CopC/D"/>
</dbReference>